<dbReference type="RefSeq" id="WP_268265702.1">
    <property type="nucleotide sequence ID" value="NZ_JALQCW010000039.1"/>
</dbReference>
<evidence type="ECO:0000256" key="2">
    <source>
        <dbReference type="ARBA" id="ARBA00023054"/>
    </source>
</evidence>
<dbReference type="EMBL" id="JALQCW010000039">
    <property type="protein sequence ID" value="MCK9799353.1"/>
    <property type="molecule type" value="Genomic_DNA"/>
</dbReference>
<feature type="transmembrane region" description="Helical" evidence="3">
    <location>
        <begin position="274"/>
        <end position="294"/>
    </location>
</feature>
<feature type="transmembrane region" description="Helical" evidence="3">
    <location>
        <begin position="150"/>
        <end position="169"/>
    </location>
</feature>
<sequence length="705" mass="80101">MSAAPSLPALRQELLLHEGPQHRDGSPSWTLEDPARGQFFRLGWVEVEILGRWGLGQPEAIAQAISQSTTLEVEKDDVEQFKGFLHNNQLLQCQGQEDNARLARMAAGQKTGWGRWLLKNYLFVRIPLLRPDRFLERSLPWVEPFYSRRFLQLTLGAGLLGLFLVARQWDSFLHTFLHFFTLEGAALAGLTLFLTKVLHELGHAYTCKRFGGRVATMGVALLVMWPVLYTDTSGAWRLRRQQQRLAIGAAGMLTELALAAWATLLWSFLPDGMLRSAAFMLATTTWILTLAINLSPFMRFDGYFLLSDLLEVPNLQQRAFRLTRWRVREWLFAFDEPRPERFEPWLERTLVAYSIGTWIYRFFLFLGIALLVYHFAFKLLGIALFVVEILYFLLMPIVNELREWYARRKDYRMNRHSLSTLLVVAGLLLLACIPWSGSVHAPALLRAEQQAVLYVPVAARLERIEVTPGQSVKAGQALFRLDAPDLRQELQSLDRRILTLQWQNSFQVLNRETAANLLVVRQELAAAQERQRLLRQQMQQLTVYAAFDGVLADLAEPLEPGEWLAAGEWLGTLVGTQGARVEAFVEEQDLARLEPGSRARFYPESLSRAPVDLHLESLGQTAVRRLTSTPELASVYQGAIAATLDHERVPQPEKALYRALLRPDPNTPSPTLSLRGTVLLEGQAQSLAMRVWRSVLAILIRESAF</sequence>
<dbReference type="Gene3D" id="2.40.30.170">
    <property type="match status" value="1"/>
</dbReference>
<evidence type="ECO:0000313" key="4">
    <source>
        <dbReference type="EMBL" id="MCK9799353.1"/>
    </source>
</evidence>
<keyword evidence="3" id="KW-0472">Membrane</keyword>
<evidence type="ECO:0000256" key="1">
    <source>
        <dbReference type="ARBA" id="ARBA00004196"/>
    </source>
</evidence>
<dbReference type="GO" id="GO:0030313">
    <property type="term" value="C:cell envelope"/>
    <property type="evidence" value="ECO:0007669"/>
    <property type="project" value="UniProtKB-SubCell"/>
</dbReference>
<reference evidence="4 5" key="1">
    <citation type="journal article" date="2022" name="Int. J. Syst. Evol. Microbiol.">
        <title>Pseudomonas aegrilactucae sp. nov. and Pseudomonas morbosilactucae sp. nov., pathogens causing bacterial rot of lettuce in Japan.</title>
        <authorList>
            <person name="Sawada H."/>
            <person name="Fujikawa T."/>
            <person name="Satou M."/>
        </authorList>
    </citation>
    <scope>NUCLEOTIDE SEQUENCE [LARGE SCALE GENOMIC DNA]</scope>
    <source>
        <strain evidence="4 5">MAFF 302030</strain>
    </source>
</reference>
<organism evidence="4 5">
    <name type="scientific">Pseudomonas morbosilactucae</name>
    <dbReference type="NCBI Taxonomy" id="2938197"/>
    <lineage>
        <taxon>Bacteria</taxon>
        <taxon>Pseudomonadati</taxon>
        <taxon>Pseudomonadota</taxon>
        <taxon>Gammaproteobacteria</taxon>
        <taxon>Pseudomonadales</taxon>
        <taxon>Pseudomonadaceae</taxon>
        <taxon>Pseudomonas</taxon>
    </lineage>
</organism>
<gene>
    <name evidence="4" type="ORF">M1B34_16975</name>
</gene>
<name>A0A9X1YW56_9PSED</name>
<dbReference type="Proteomes" id="UP001155059">
    <property type="component" value="Unassembled WGS sequence"/>
</dbReference>
<keyword evidence="2" id="KW-0175">Coiled coil</keyword>
<feature type="transmembrane region" description="Helical" evidence="3">
    <location>
        <begin position="379"/>
        <end position="398"/>
    </location>
</feature>
<dbReference type="AlphaFoldDB" id="A0A9X1YW56"/>
<accession>A0A9X1YW56</accession>
<evidence type="ECO:0000313" key="5">
    <source>
        <dbReference type="Proteomes" id="UP001155059"/>
    </source>
</evidence>
<feature type="transmembrane region" description="Helical" evidence="3">
    <location>
        <begin position="245"/>
        <end position="268"/>
    </location>
</feature>
<proteinExistence type="predicted"/>
<feature type="transmembrane region" description="Helical" evidence="3">
    <location>
        <begin position="418"/>
        <end position="437"/>
    </location>
</feature>
<keyword evidence="3" id="KW-0812">Transmembrane</keyword>
<dbReference type="SUPFAM" id="SSF111369">
    <property type="entry name" value="HlyD-like secretion proteins"/>
    <property type="match status" value="1"/>
</dbReference>
<feature type="transmembrane region" description="Helical" evidence="3">
    <location>
        <begin position="350"/>
        <end position="373"/>
    </location>
</feature>
<protein>
    <submittedName>
        <fullName evidence="4">HlyD family efflux transporter periplasmic adaptor subunit</fullName>
    </submittedName>
</protein>
<dbReference type="Gene3D" id="1.10.287.470">
    <property type="entry name" value="Helix hairpin bin"/>
    <property type="match status" value="1"/>
</dbReference>
<dbReference type="PANTHER" id="PTHR32347">
    <property type="entry name" value="EFFLUX SYSTEM COMPONENT YKNX-RELATED"/>
    <property type="match status" value="1"/>
</dbReference>
<reference evidence="4 5" key="2">
    <citation type="journal article" date="2023" name="Plant Pathol.">
        <title>Dismantling and reorganizing Pseudomonas marginalis sensu#lato.</title>
        <authorList>
            <person name="Sawada H."/>
            <person name="Fujikawa T."/>
            <person name="Satou M."/>
        </authorList>
    </citation>
    <scope>NUCLEOTIDE SEQUENCE [LARGE SCALE GENOMIC DNA]</scope>
    <source>
        <strain evidence="4 5">MAFF 302030</strain>
    </source>
</reference>
<dbReference type="InterPro" id="IPR050465">
    <property type="entry name" value="UPF0194_transport"/>
</dbReference>
<comment type="subcellular location">
    <subcellularLocation>
        <location evidence="1">Cell envelope</location>
    </subcellularLocation>
</comment>
<evidence type="ECO:0000256" key="3">
    <source>
        <dbReference type="SAM" id="Phobius"/>
    </source>
</evidence>
<comment type="caution">
    <text evidence="4">The sequence shown here is derived from an EMBL/GenBank/DDBJ whole genome shotgun (WGS) entry which is preliminary data.</text>
</comment>
<keyword evidence="3" id="KW-1133">Transmembrane helix</keyword>
<feature type="transmembrane region" description="Helical" evidence="3">
    <location>
        <begin position="210"/>
        <end position="229"/>
    </location>
</feature>
<feature type="transmembrane region" description="Helical" evidence="3">
    <location>
        <begin position="176"/>
        <end position="198"/>
    </location>
</feature>
<dbReference type="Gene3D" id="2.40.50.100">
    <property type="match status" value="1"/>
</dbReference>
<dbReference type="PANTHER" id="PTHR32347:SF23">
    <property type="entry name" value="BLL5650 PROTEIN"/>
    <property type="match status" value="1"/>
</dbReference>